<protein>
    <submittedName>
        <fullName evidence="1">Uncharacterized protein</fullName>
    </submittedName>
</protein>
<dbReference type="Proteomes" id="UP000317176">
    <property type="component" value="Unassembled WGS sequence"/>
</dbReference>
<keyword evidence="2" id="KW-1185">Reference proteome</keyword>
<evidence type="ECO:0000313" key="1">
    <source>
        <dbReference type="EMBL" id="TWI07658.1"/>
    </source>
</evidence>
<gene>
    <name evidence="1" type="ORF">IQ17_02013</name>
</gene>
<evidence type="ECO:0000313" key="2">
    <source>
        <dbReference type="Proteomes" id="UP000317176"/>
    </source>
</evidence>
<comment type="caution">
    <text evidence="1">The sequence shown here is derived from an EMBL/GenBank/DDBJ whole genome shotgun (WGS) entry which is preliminary data.</text>
</comment>
<name>A0A562LJ67_9BRAD</name>
<dbReference type="EMBL" id="VLKL01000004">
    <property type="protein sequence ID" value="TWI07658.1"/>
    <property type="molecule type" value="Genomic_DNA"/>
</dbReference>
<dbReference type="AlphaFoldDB" id="A0A562LJ67"/>
<reference evidence="1 2" key="1">
    <citation type="journal article" date="2015" name="Stand. Genomic Sci.">
        <title>Genomic Encyclopedia of Bacterial and Archaeal Type Strains, Phase III: the genomes of soil and plant-associated and newly described type strains.</title>
        <authorList>
            <person name="Whitman W.B."/>
            <person name="Woyke T."/>
            <person name="Klenk H.P."/>
            <person name="Zhou Y."/>
            <person name="Lilburn T.G."/>
            <person name="Beck B.J."/>
            <person name="De Vos P."/>
            <person name="Vandamme P."/>
            <person name="Eisen J.A."/>
            <person name="Garrity G."/>
            <person name="Hugenholtz P."/>
            <person name="Kyrpides N.C."/>
        </authorList>
    </citation>
    <scope>NUCLEOTIDE SEQUENCE [LARGE SCALE GENOMIC DNA]</scope>
    <source>
        <strain evidence="1 2">CGMCC 1.10947</strain>
    </source>
</reference>
<sequence length="73" mass="8257">MPALLHCGLPLQFVEGSPHQHASVCIEVVWIDEDLRQGGMIIQQSANFRRRGLWIKRESLWLYGEGRLSGVVA</sequence>
<proteinExistence type="predicted"/>
<organism evidence="1 2">
    <name type="scientific">Bradyrhizobium daqingense</name>
    <dbReference type="NCBI Taxonomy" id="993502"/>
    <lineage>
        <taxon>Bacteria</taxon>
        <taxon>Pseudomonadati</taxon>
        <taxon>Pseudomonadota</taxon>
        <taxon>Alphaproteobacteria</taxon>
        <taxon>Hyphomicrobiales</taxon>
        <taxon>Nitrobacteraceae</taxon>
        <taxon>Bradyrhizobium</taxon>
    </lineage>
</organism>
<accession>A0A562LJ67</accession>